<dbReference type="Proteomes" id="UP001233271">
    <property type="component" value="Chromosome 1"/>
</dbReference>
<keyword evidence="3" id="KW-0540">Nuclease</keyword>
<evidence type="ECO:0000256" key="6">
    <source>
        <dbReference type="ARBA" id="ARBA00023242"/>
    </source>
</evidence>
<evidence type="ECO:0000256" key="2">
    <source>
        <dbReference type="ARBA" id="ARBA00006357"/>
    </source>
</evidence>
<dbReference type="PANTHER" id="PTHR12801">
    <property type="entry name" value="RNA EXONUCLEASE REXO1 / RECO3 FAMILY MEMBER-RELATED"/>
    <property type="match status" value="1"/>
</dbReference>
<dbReference type="GO" id="GO:0003676">
    <property type="term" value="F:nucleic acid binding"/>
    <property type="evidence" value="ECO:0007669"/>
    <property type="project" value="InterPro"/>
</dbReference>
<dbReference type="InterPro" id="IPR047021">
    <property type="entry name" value="REXO1/3/4-like"/>
</dbReference>
<dbReference type="InterPro" id="IPR013520">
    <property type="entry name" value="Ribonucl_H"/>
</dbReference>
<dbReference type="GO" id="GO:0004527">
    <property type="term" value="F:exonuclease activity"/>
    <property type="evidence" value="ECO:0007669"/>
    <property type="project" value="UniProtKB-KW"/>
</dbReference>
<comment type="subcellular location">
    <subcellularLocation>
        <location evidence="1">Nucleus</location>
    </subcellularLocation>
</comment>
<sequence>MSDKRRLSDADDGFTVVSKRKQRKMDRHRPKFHYDTGYFTGAKRIGIAHIRDLSLYIVAEAQKPQWLVVEHHSAVTHTVVVLASGLLPEHLGLESLNPNDRLPFSTAAEGSRVPMAQKLWAYGCPTRAPGDNRRLHSVMGTLLRAPLPEALRKKREGEIKKLSSSFVKGRDSTPLLYVLTPDEMVANGYRLPSYVESSDRVFIPGDVPARDAEILAKARESAEMGAQGSSAGAVTLAASDRKVVELNEAGQRTRGNVRADEGWVETPRAQGPPPSDEYLVRAIDCEMVLSEDGQELARVSVVDLETGEAVFDELVTPPKPVTDYVTQWSGMTEKRMAKAKYTLETVQEALVTGPNPIITPHTILLGHSLDCDMASLKIRHPLIIDTTHIYRHARGPPFKPALKWLTKKWLGREIQGGADGHDSREDARACVDLLRMKLQHGPDFGDPNVDSESVFERINRTGGKERRSLVADYGNPRAWFGAKATTVVACTNDDEVVDAVAEQVGEHEFVFARLTDLANVQNWNTSSEGMKTEDADEEVLDAALARFDARLTRLHESLPLNSALVVLTGHADPRPMLLLAARQRRFEAAYSAANGDTGAIPAEDRWTTADDRDLEAATAEARQGMAFFCVR</sequence>
<reference evidence="8" key="1">
    <citation type="journal article" date="2023" name="BMC Genomics">
        <title>Chromosome-level genome assemblies of Cutaneotrichosporon spp. (Trichosporonales, Basidiomycota) reveal imbalanced evolution between nucleotide sequences and chromosome synteny.</title>
        <authorList>
            <person name="Kobayashi Y."/>
            <person name="Kayamori A."/>
            <person name="Aoki K."/>
            <person name="Shiwa Y."/>
            <person name="Matsutani M."/>
            <person name="Fujita N."/>
            <person name="Sugita T."/>
            <person name="Iwasaki W."/>
            <person name="Tanaka N."/>
            <person name="Takashima M."/>
        </authorList>
    </citation>
    <scope>NUCLEOTIDE SEQUENCE</scope>
    <source>
        <strain evidence="8">HIS019</strain>
    </source>
</reference>
<evidence type="ECO:0000256" key="3">
    <source>
        <dbReference type="ARBA" id="ARBA00022722"/>
    </source>
</evidence>
<dbReference type="SUPFAM" id="SSF53098">
    <property type="entry name" value="Ribonuclease H-like"/>
    <property type="match status" value="1"/>
</dbReference>
<evidence type="ECO:0000256" key="1">
    <source>
        <dbReference type="ARBA" id="ARBA00004123"/>
    </source>
</evidence>
<dbReference type="PANTHER" id="PTHR12801:SF115">
    <property type="entry name" value="FI18136P1-RELATED"/>
    <property type="match status" value="1"/>
</dbReference>
<evidence type="ECO:0000259" key="7">
    <source>
        <dbReference type="SMART" id="SM00479"/>
    </source>
</evidence>
<protein>
    <recommendedName>
        <fullName evidence="7">Exonuclease domain-containing protein</fullName>
    </recommendedName>
</protein>
<keyword evidence="4" id="KW-0378">Hydrolase</keyword>
<organism evidence="8 9">
    <name type="scientific">Cutaneotrichosporon cavernicola</name>
    <dbReference type="NCBI Taxonomy" id="279322"/>
    <lineage>
        <taxon>Eukaryota</taxon>
        <taxon>Fungi</taxon>
        <taxon>Dikarya</taxon>
        <taxon>Basidiomycota</taxon>
        <taxon>Agaricomycotina</taxon>
        <taxon>Tremellomycetes</taxon>
        <taxon>Trichosporonales</taxon>
        <taxon>Trichosporonaceae</taxon>
        <taxon>Cutaneotrichosporon</taxon>
    </lineage>
</organism>
<evidence type="ECO:0000313" key="8">
    <source>
        <dbReference type="EMBL" id="BEI88426.1"/>
    </source>
</evidence>
<accession>A0AA48ICM2</accession>
<dbReference type="FunFam" id="3.30.420.10:FF:000031">
    <property type="entry name" value="RNA exonuclease 1"/>
    <property type="match status" value="1"/>
</dbReference>
<dbReference type="InterPro" id="IPR012337">
    <property type="entry name" value="RNaseH-like_sf"/>
</dbReference>
<dbReference type="GO" id="GO:0005634">
    <property type="term" value="C:nucleus"/>
    <property type="evidence" value="ECO:0007669"/>
    <property type="project" value="UniProtKB-SubCell"/>
</dbReference>
<dbReference type="Gene3D" id="3.30.420.10">
    <property type="entry name" value="Ribonuclease H-like superfamily/Ribonuclease H"/>
    <property type="match status" value="1"/>
</dbReference>
<dbReference type="GO" id="GO:0010629">
    <property type="term" value="P:negative regulation of gene expression"/>
    <property type="evidence" value="ECO:0007669"/>
    <property type="project" value="UniProtKB-ARBA"/>
</dbReference>
<evidence type="ECO:0000313" key="9">
    <source>
        <dbReference type="Proteomes" id="UP001233271"/>
    </source>
</evidence>
<dbReference type="RefSeq" id="XP_060453692.1">
    <property type="nucleotide sequence ID" value="XM_060596728.1"/>
</dbReference>
<gene>
    <name evidence="8" type="ORF">CcaverHIS019_0111440</name>
</gene>
<keyword evidence="9" id="KW-1185">Reference proteome</keyword>
<evidence type="ECO:0000256" key="4">
    <source>
        <dbReference type="ARBA" id="ARBA00022801"/>
    </source>
</evidence>
<dbReference type="EMBL" id="AP028212">
    <property type="protein sequence ID" value="BEI88426.1"/>
    <property type="molecule type" value="Genomic_DNA"/>
</dbReference>
<dbReference type="KEGG" id="ccac:CcaHIS019_0111440"/>
<evidence type="ECO:0000256" key="5">
    <source>
        <dbReference type="ARBA" id="ARBA00022839"/>
    </source>
</evidence>
<keyword evidence="6" id="KW-0539">Nucleus</keyword>
<dbReference type="AlphaFoldDB" id="A0AA48ICM2"/>
<comment type="similarity">
    <text evidence="2">Belongs to the REXO1/REXO3 family.</text>
</comment>
<dbReference type="SMART" id="SM00479">
    <property type="entry name" value="EXOIII"/>
    <property type="match status" value="1"/>
</dbReference>
<dbReference type="GeneID" id="85492297"/>
<name>A0AA48ICM2_9TREE</name>
<keyword evidence="5" id="KW-0269">Exonuclease</keyword>
<feature type="domain" description="Exonuclease" evidence="7">
    <location>
        <begin position="279"/>
        <end position="443"/>
    </location>
</feature>
<dbReference type="InterPro" id="IPR036397">
    <property type="entry name" value="RNaseH_sf"/>
</dbReference>
<dbReference type="CDD" id="cd06145">
    <property type="entry name" value="REX1_like"/>
    <property type="match status" value="1"/>
</dbReference>
<proteinExistence type="inferred from homology"/>
<dbReference type="InterPro" id="IPR034922">
    <property type="entry name" value="REX1-like_exo"/>
</dbReference>